<keyword evidence="11" id="KW-1185">Reference proteome</keyword>
<dbReference type="InterPro" id="IPR000315">
    <property type="entry name" value="Znf_B-box"/>
</dbReference>
<keyword evidence="6" id="KW-0175">Coiled coil</keyword>
<feature type="region of interest" description="Disordered" evidence="7">
    <location>
        <begin position="49"/>
        <end position="69"/>
    </location>
</feature>
<evidence type="ECO:0000259" key="8">
    <source>
        <dbReference type="PROSITE" id="PS50089"/>
    </source>
</evidence>
<feature type="compositionally biased region" description="Polar residues" evidence="7">
    <location>
        <begin position="483"/>
        <end position="492"/>
    </location>
</feature>
<evidence type="ECO:0000256" key="6">
    <source>
        <dbReference type="SAM" id="Coils"/>
    </source>
</evidence>
<dbReference type="InterPro" id="IPR001841">
    <property type="entry name" value="Znf_RING"/>
</dbReference>
<feature type="domain" description="RING-type" evidence="8">
    <location>
        <begin position="14"/>
        <end position="81"/>
    </location>
</feature>
<evidence type="ECO:0000256" key="7">
    <source>
        <dbReference type="SAM" id="MobiDB-lite"/>
    </source>
</evidence>
<dbReference type="Gene3D" id="2.120.10.30">
    <property type="entry name" value="TolB, C-terminal domain"/>
    <property type="match status" value="1"/>
</dbReference>
<dbReference type="CDD" id="cd19757">
    <property type="entry name" value="Bbox1"/>
    <property type="match status" value="1"/>
</dbReference>
<protein>
    <submittedName>
        <fullName evidence="10">Uncharacterized protein</fullName>
    </submittedName>
</protein>
<dbReference type="PANTHER" id="PTHR25462:SF296">
    <property type="entry name" value="MEIOTIC P26, ISOFORM F"/>
    <property type="match status" value="1"/>
</dbReference>
<dbReference type="PROSITE" id="PS50089">
    <property type="entry name" value="ZF_RING_2"/>
    <property type="match status" value="1"/>
</dbReference>
<dbReference type="Pfam" id="PF13445">
    <property type="entry name" value="zf-RING_UBOX"/>
    <property type="match status" value="1"/>
</dbReference>
<evidence type="ECO:0000313" key="11">
    <source>
        <dbReference type="Proteomes" id="UP001186944"/>
    </source>
</evidence>
<dbReference type="SMART" id="SM00184">
    <property type="entry name" value="RING"/>
    <property type="match status" value="1"/>
</dbReference>
<keyword evidence="1" id="KW-0597">Phosphoprotein</keyword>
<dbReference type="Pfam" id="PF00643">
    <property type="entry name" value="zf-B_box"/>
    <property type="match status" value="1"/>
</dbReference>
<dbReference type="InterPro" id="IPR027370">
    <property type="entry name" value="Znf-RING_euk"/>
</dbReference>
<feature type="domain" description="B box-type" evidence="9">
    <location>
        <begin position="186"/>
        <end position="227"/>
    </location>
</feature>
<keyword evidence="3 5" id="KW-0863">Zinc-finger</keyword>
<reference evidence="10" key="1">
    <citation type="submission" date="2019-08" db="EMBL/GenBank/DDBJ databases">
        <title>The improved chromosome-level genome for the pearl oyster Pinctada fucata martensii using PacBio sequencing and Hi-C.</title>
        <authorList>
            <person name="Zheng Z."/>
        </authorList>
    </citation>
    <scope>NUCLEOTIDE SEQUENCE</scope>
    <source>
        <strain evidence="10">ZZ-2019</strain>
        <tissue evidence="10">Adductor muscle</tissue>
    </source>
</reference>
<dbReference type="SUPFAM" id="SSF101898">
    <property type="entry name" value="NHL repeat"/>
    <property type="match status" value="1"/>
</dbReference>
<dbReference type="SUPFAM" id="SSF57850">
    <property type="entry name" value="RING/U-box"/>
    <property type="match status" value="1"/>
</dbReference>
<evidence type="ECO:0000256" key="1">
    <source>
        <dbReference type="ARBA" id="ARBA00022553"/>
    </source>
</evidence>
<dbReference type="CDD" id="cd19756">
    <property type="entry name" value="Bbox2"/>
    <property type="match status" value="1"/>
</dbReference>
<dbReference type="CDD" id="cd16579">
    <property type="entry name" value="RING-HC_PML_C-V"/>
    <property type="match status" value="1"/>
</dbReference>
<dbReference type="AlphaFoldDB" id="A0AA88YSZ2"/>
<keyword evidence="2" id="KW-0479">Metal-binding</keyword>
<evidence type="ECO:0000259" key="9">
    <source>
        <dbReference type="PROSITE" id="PS50119"/>
    </source>
</evidence>
<evidence type="ECO:0000256" key="4">
    <source>
        <dbReference type="ARBA" id="ARBA00022833"/>
    </source>
</evidence>
<evidence type="ECO:0000313" key="10">
    <source>
        <dbReference type="EMBL" id="KAK3107068.1"/>
    </source>
</evidence>
<dbReference type="SUPFAM" id="SSF57845">
    <property type="entry name" value="B-box zinc-binding domain"/>
    <property type="match status" value="1"/>
</dbReference>
<sequence>METIKEIQGSFLLCPVCSQKYKNPKLLPCLHSFCRDCLTSAMEVTLGKDIKPEKNETPSENGSDDNVIKESGRTFECPVCRADIRLNIPAGNNNISQWSDLFPDNYFMQSLVEKTEMHLTEQKCESCSREANGESAMAVSWCQTCRIAFCEACIKAHNVITACREHIVLSLTDMRSNPLDCLKETKKEIPCPYHRDKVIEYYCVDCHVTVCSSCVAVQHRRCEMVETIKDAVQKLEPEADYVWKDLTKQFEILQEWEQDHAKEVSELSSNKDILMKEMAAMRARVNEVLLNLENKLATDLDEKHKQKLQEVNEQLRDVEDMKKNVENTKTFMQNLKQFGSDSEMVSIFDTVKIQVDDMRATIQKAKLNKLNTRYKLAIDPCIQRLLEMQSLGKIVDMVDLNRDNYLHSNGYREKEHHYAERKSSVKRTGTFRVDKPQPPPSGSMSGSSPSSTSSESLGSQEMVPVRPRRNKPIKPSLRESMGLESNRNSLEVLSSKPPPQRAGTLPRNMRLAARPSSVTRARSSNGIEVPPPATPPPDARHKTNVTNIRATTPRARSILSPPIRKKDTPVAAVRASSKLERVTSPVIEEDTDDTKPEQIEMKSKGLPLMFSFTGKTDGDAKKCWPLDVAVLEDGTPVITDFHNKKIKAFDATGTVMGEARIWSLSIFVKSNLMHFVHELNTGNANDANVTVPSWPHGIVDVSSREMAVTLPEMSTIVFVVIQEESMRIRKRIRTAKQYRGISCDAISTPGNPSLVVSCCASGMQCIDVLTLDGVMIQTYRDDYRQRGRLLFTWPYYVTCNAKGEIIVSDCQTRNGILSLFRDGKVKFDEVLPENLIKDPRGICNDQDGNILMADKTGNSIHCLDPAGKYLNLLVAPSDGLNHPIAVCLSPFGQLIVTQENGEIRVYKHS</sequence>
<evidence type="ECO:0000256" key="2">
    <source>
        <dbReference type="ARBA" id="ARBA00022723"/>
    </source>
</evidence>
<dbReference type="InterPro" id="IPR047153">
    <property type="entry name" value="TRIM45/56/19-like"/>
</dbReference>
<proteinExistence type="predicted"/>
<feature type="compositionally biased region" description="Polar residues" evidence="7">
    <location>
        <begin position="516"/>
        <end position="526"/>
    </location>
</feature>
<dbReference type="PROSITE" id="PS00518">
    <property type="entry name" value="ZF_RING_1"/>
    <property type="match status" value="1"/>
</dbReference>
<dbReference type="Proteomes" id="UP001186944">
    <property type="component" value="Unassembled WGS sequence"/>
</dbReference>
<feature type="compositionally biased region" description="Low complexity" evidence="7">
    <location>
        <begin position="442"/>
        <end position="459"/>
    </location>
</feature>
<dbReference type="PANTHER" id="PTHR25462">
    <property type="entry name" value="BONUS, ISOFORM C-RELATED"/>
    <property type="match status" value="1"/>
</dbReference>
<keyword evidence="4" id="KW-0862">Zinc</keyword>
<name>A0AA88YSZ2_PINIB</name>
<gene>
    <name evidence="10" type="ORF">FSP39_006277</name>
</gene>
<dbReference type="InterPro" id="IPR013083">
    <property type="entry name" value="Znf_RING/FYVE/PHD"/>
</dbReference>
<dbReference type="InterPro" id="IPR011042">
    <property type="entry name" value="6-blade_b-propeller_TolB-like"/>
</dbReference>
<feature type="region of interest" description="Disordered" evidence="7">
    <location>
        <begin position="411"/>
        <end position="543"/>
    </location>
</feature>
<evidence type="ECO:0000256" key="3">
    <source>
        <dbReference type="ARBA" id="ARBA00022771"/>
    </source>
</evidence>
<feature type="compositionally biased region" description="Basic and acidic residues" evidence="7">
    <location>
        <begin position="411"/>
        <end position="423"/>
    </location>
</feature>
<dbReference type="Gene3D" id="3.30.40.10">
    <property type="entry name" value="Zinc/RING finger domain, C3HC4 (zinc finger)"/>
    <property type="match status" value="1"/>
</dbReference>
<organism evidence="10 11">
    <name type="scientific">Pinctada imbricata</name>
    <name type="common">Atlantic pearl-oyster</name>
    <name type="synonym">Pinctada martensii</name>
    <dbReference type="NCBI Taxonomy" id="66713"/>
    <lineage>
        <taxon>Eukaryota</taxon>
        <taxon>Metazoa</taxon>
        <taxon>Spiralia</taxon>
        <taxon>Lophotrochozoa</taxon>
        <taxon>Mollusca</taxon>
        <taxon>Bivalvia</taxon>
        <taxon>Autobranchia</taxon>
        <taxon>Pteriomorphia</taxon>
        <taxon>Pterioida</taxon>
        <taxon>Pterioidea</taxon>
        <taxon>Pteriidae</taxon>
        <taxon>Pinctada</taxon>
    </lineage>
</organism>
<dbReference type="GO" id="GO:0008270">
    <property type="term" value="F:zinc ion binding"/>
    <property type="evidence" value="ECO:0007669"/>
    <property type="project" value="UniProtKB-KW"/>
</dbReference>
<dbReference type="EMBL" id="VSWD01000002">
    <property type="protein sequence ID" value="KAK3107068.1"/>
    <property type="molecule type" value="Genomic_DNA"/>
</dbReference>
<dbReference type="Gene3D" id="3.30.160.60">
    <property type="entry name" value="Classic Zinc Finger"/>
    <property type="match status" value="1"/>
</dbReference>
<evidence type="ECO:0000256" key="5">
    <source>
        <dbReference type="PROSITE-ProRule" id="PRU00024"/>
    </source>
</evidence>
<dbReference type="InterPro" id="IPR017907">
    <property type="entry name" value="Znf_RING_CS"/>
</dbReference>
<accession>A0AA88YSZ2</accession>
<comment type="caution">
    <text evidence="10">The sequence shown here is derived from an EMBL/GenBank/DDBJ whole genome shotgun (WGS) entry which is preliminary data.</text>
</comment>
<feature type="coiled-coil region" evidence="6">
    <location>
        <begin position="264"/>
        <end position="328"/>
    </location>
</feature>
<dbReference type="PROSITE" id="PS50119">
    <property type="entry name" value="ZF_BBOX"/>
    <property type="match status" value="1"/>
</dbReference>